<comment type="caution">
    <text evidence="1">The sequence shown here is derived from an EMBL/GenBank/DDBJ whole genome shotgun (WGS) entry which is preliminary data.</text>
</comment>
<dbReference type="STRING" id="28134.SAMN05444288_0049"/>
<name>E7RNW2_9BACT</name>
<protein>
    <submittedName>
        <fullName evidence="1">Uncharacterized protein</fullName>
    </submittedName>
</protein>
<proteinExistence type="predicted"/>
<dbReference type="AlphaFoldDB" id="E7RNW2"/>
<evidence type="ECO:0000313" key="2">
    <source>
        <dbReference type="Proteomes" id="UP000005580"/>
    </source>
</evidence>
<gene>
    <name evidence="1" type="ORF">HMPREF0663_10863</name>
</gene>
<dbReference type="Proteomes" id="UP000005580">
    <property type="component" value="Unassembled WGS sequence"/>
</dbReference>
<reference evidence="1" key="1">
    <citation type="submission" date="2011-01" db="EMBL/GenBank/DDBJ databases">
        <authorList>
            <person name="Muzny D."/>
            <person name="Qin X."/>
            <person name="Buhay C."/>
            <person name="Dugan-Rocha S."/>
            <person name="Ding Y."/>
            <person name="Chen G."/>
            <person name="Hawes A."/>
            <person name="Holder M."/>
            <person name="Jhangiani S."/>
            <person name="Johnson A."/>
            <person name="Khan Z."/>
            <person name="Li Z."/>
            <person name="Liu W."/>
            <person name="Liu X."/>
            <person name="Perez L."/>
            <person name="Shen H."/>
            <person name="Wang Q."/>
            <person name="Watt J."/>
            <person name="Xi L."/>
            <person name="Xin Y."/>
            <person name="Zhou J."/>
            <person name="Deng J."/>
            <person name="Jiang H."/>
            <person name="Liu Y."/>
            <person name="Qu J."/>
            <person name="Song X.-Z."/>
            <person name="Zhang L."/>
            <person name="Villasana D."/>
            <person name="Johnson A."/>
            <person name="Liu J."/>
            <person name="Liyanage D."/>
            <person name="Lorensuhewa L."/>
            <person name="Robinson T."/>
            <person name="Song A."/>
            <person name="Song B.-B."/>
            <person name="Dinh H."/>
            <person name="Thornton R."/>
            <person name="Coyle M."/>
            <person name="Francisco L."/>
            <person name="Jackson L."/>
            <person name="Javaid M."/>
            <person name="Korchina V."/>
            <person name="Kovar C."/>
            <person name="Mata R."/>
            <person name="Mathew T."/>
            <person name="Ngo R."/>
            <person name="Nguyen L."/>
            <person name="Nguyen N."/>
            <person name="Okwuonu G."/>
            <person name="Ongeri F."/>
            <person name="Pham C."/>
            <person name="Simmons D."/>
            <person name="Wilczek-Boney K."/>
            <person name="Hale W."/>
            <person name="Jakkamsetti A."/>
            <person name="Pham P."/>
            <person name="Ruth R."/>
            <person name="San Lucas F."/>
            <person name="Warren J."/>
            <person name="Zhang J."/>
            <person name="Zhao Z."/>
            <person name="Zhou C."/>
            <person name="Zhu D."/>
            <person name="Lee S."/>
            <person name="Bess C."/>
            <person name="Blankenburg K."/>
            <person name="Forbes L."/>
            <person name="Fu Q."/>
            <person name="Gubbala S."/>
            <person name="Hirani K."/>
            <person name="Jayaseelan J.C."/>
            <person name="Lara F."/>
            <person name="Munidasa M."/>
            <person name="Palculict T."/>
            <person name="Patil S."/>
            <person name="Pu L.-L."/>
            <person name="Saada N."/>
            <person name="Tang L."/>
            <person name="Weissenberger G."/>
            <person name="Zhu Y."/>
            <person name="Hemphill L."/>
            <person name="Shang Y."/>
            <person name="Youmans B."/>
            <person name="Ayvaz T."/>
            <person name="Ross M."/>
            <person name="Santibanez J."/>
            <person name="Aqrawi P."/>
            <person name="Gross S."/>
            <person name="Joshi V."/>
            <person name="Fowler G."/>
            <person name="Nazareth L."/>
            <person name="Reid J."/>
            <person name="Worley K."/>
            <person name="Petrosino J."/>
            <person name="Highlander S."/>
            <person name="Gibbs R."/>
        </authorList>
    </citation>
    <scope>NUCLEOTIDE SEQUENCE [LARGE SCALE GENOMIC DNA]</scope>
    <source>
        <strain evidence="1">ATCC 33269</strain>
    </source>
</reference>
<dbReference type="EMBL" id="AEPE02000003">
    <property type="protein sequence ID" value="EFZ37405.1"/>
    <property type="molecule type" value="Genomic_DNA"/>
</dbReference>
<accession>E7RNW2</accession>
<keyword evidence="2" id="KW-1185">Reference proteome</keyword>
<dbReference type="HOGENOM" id="CLU_2234078_0_0_10"/>
<organism evidence="1 2">
    <name type="scientific">Hoylesella oralis ATCC 33269</name>
    <dbReference type="NCBI Taxonomy" id="873533"/>
    <lineage>
        <taxon>Bacteria</taxon>
        <taxon>Pseudomonadati</taxon>
        <taxon>Bacteroidota</taxon>
        <taxon>Bacteroidia</taxon>
        <taxon>Bacteroidales</taxon>
        <taxon>Prevotellaceae</taxon>
        <taxon>Hoylesella</taxon>
    </lineage>
</organism>
<evidence type="ECO:0000313" key="1">
    <source>
        <dbReference type="EMBL" id="EFZ37405.1"/>
    </source>
</evidence>
<dbReference type="RefSeq" id="WP_004368080.1">
    <property type="nucleotide sequence ID" value="NZ_GL833116.1"/>
</dbReference>
<sequence>MKKLRLNFTQSVGEILTREELKSITGGDLGGSGTCGVYLPSNAPVNTGSYHGSFHAVGGSGKPAYEAFNGYTIIRGVNKETALAMINGQSGAKWCCDSCGSASWY</sequence>